<evidence type="ECO:0000313" key="4">
    <source>
        <dbReference type="Proteomes" id="UP000601435"/>
    </source>
</evidence>
<feature type="non-terminal residue" evidence="3">
    <location>
        <position position="1"/>
    </location>
</feature>
<reference evidence="3" key="1">
    <citation type="submission" date="2021-02" db="EMBL/GenBank/DDBJ databases">
        <authorList>
            <person name="Dougan E. K."/>
            <person name="Rhodes N."/>
            <person name="Thang M."/>
            <person name="Chan C."/>
        </authorList>
    </citation>
    <scope>NUCLEOTIDE SEQUENCE</scope>
</reference>
<dbReference type="Proteomes" id="UP000601435">
    <property type="component" value="Unassembled WGS sequence"/>
</dbReference>
<feature type="transmembrane region" description="Helical" evidence="2">
    <location>
        <begin position="958"/>
        <end position="975"/>
    </location>
</feature>
<feature type="transmembrane region" description="Helical" evidence="2">
    <location>
        <begin position="981"/>
        <end position="1007"/>
    </location>
</feature>
<keyword evidence="2" id="KW-0472">Membrane</keyword>
<dbReference type="OrthoDB" id="439917at2759"/>
<sequence length="1406" mass="156144">PARRHTTGTASGHRPRPLSSGGRFRAAAALRRACFDFGSKSYKIMGSGYPAEKNAMIETWDDFRGNDMQGAECRALNNRLPHEQRQWDGSHFYYIVSLSQQALAPGLSLRAAKSFGQWVEAIESSLELFNGHLLMDTAALFNRCLWRMFGWGLRLLALLALRSTAVCLYDGIPEEDRALIKNADGVETEIVLVPYNWDSSYFVKKIAEILISEALGYSTKFYSWWSTEVLDSALLLSVCSTADCNETRPGAVGHIALESWIGAYGVHFEAFRDRHPSMAPEDLGTMGYSGEEALYASSTILQEAWDESGYALEYYRTYNTSHYDAQKYFDRYTDLPADEIVLCNDTGSMFTDIAYMNPYAQWTGDIEGLIEVPGGYHAYCQGDGRFWFSPACRQNTTACIPILSPYWGWMVDAYMAWATAYGIPAAIGISWDNDIHLNHYSNFRILTYAFRPNGGLASNQPNPIRFPPHSESEWAQGNKRTDSVGSYIGKLVSRSLRSQAFKVHEMMRHMRLDMQEVQHTLEEAQRTRAENAYGYQNYGYGATDFLLNSYACQWAQANRHRWAQWWVEVESAVSRDYCRCLSGSNAIMLLPGYFSSNRARGSVFKCFSNPSQCPGGLPGACSSGRDNSSVACSACLPGLRQNGPGCGPCGREDYFILIFFSLLIGAGTGLLHRFYLRAAYYRNLRHGDRLLNASMFGTQLVVCLQLVAIVQKIAIDWEEPFASVLDALNFVSLAELMESLHAISCVARIGPTANFLLQTLGAPCSFMVVPCLMHLFRAAVRSKAASSQRGYVDRYVLCETLGSIFVLFFIAQCNAIAEPFQCQSHPNGMWSMRASIGVFCNFSDTHLELCIAGAILSTVPLCFLSACTWAVLVEFPRRLRMVDMTFIRACSFLILRFRPGCEAFSIFLLIRNVLLALAPVLPSANASLLLISALLGLNFYLVSSFKPWRSDYACRADLVANTVFLAIIFQAAFFVTEVNRAAVLLFCSVALILIVLGLTAWTLVAAGSQIATRKMQRKFDFFISHQKNACGSLARLLKIELQLRGQKVFLDADDLTDLSRLFAIVASNVSQLLFLCSPQVLTSKWCVAELVTARMQGLETTLVMLPKFFLPSDEFIRAYENTVIDIQDLASYGFAVEDIIETLRWLGSLRAMTVSQELFEGSISYIADQLAKAQMPSRSAAEEVGSGCLILADHGDMEAVATAHVLLHMISPHVLHVCNVLPRVLASGERLRQGMAVLAQGQFLLLLCTKNSLTSSCIIEWLLQAHSASSSCHILPILAEEGYQIPQSPEAFDDLCAHPSVQNHNAGAYNSILKAIFMHIAVHFMPKFSGEAALALKAKEIASRMRHNDMPSLGTLKDMSAFPNLQLDDMHLASSGKSCDAQLERATTCMEEVEKSFQEEMASTAF</sequence>
<accession>A0A812JIE1</accession>
<gene>
    <name evidence="3" type="ORF">SNEC2469_LOCUS1841</name>
</gene>
<keyword evidence="2" id="KW-0812">Transmembrane</keyword>
<proteinExistence type="predicted"/>
<protein>
    <recommendedName>
        <fullName evidence="5">TIR domain-containing protein</fullName>
    </recommendedName>
</protein>
<feature type="transmembrane region" description="Helical" evidence="2">
    <location>
        <begin position="654"/>
        <end position="675"/>
    </location>
</feature>
<keyword evidence="2" id="KW-1133">Transmembrane helix</keyword>
<dbReference type="Gene3D" id="3.40.50.10140">
    <property type="entry name" value="Toll/interleukin-1 receptor homology (TIR) domain"/>
    <property type="match status" value="1"/>
</dbReference>
<keyword evidence="4" id="KW-1185">Reference proteome</keyword>
<feature type="transmembrane region" description="Helical" evidence="2">
    <location>
        <begin position="755"/>
        <end position="776"/>
    </location>
</feature>
<evidence type="ECO:0008006" key="5">
    <source>
        <dbReference type="Google" id="ProtNLM"/>
    </source>
</evidence>
<organism evidence="3 4">
    <name type="scientific">Symbiodinium necroappetens</name>
    <dbReference type="NCBI Taxonomy" id="1628268"/>
    <lineage>
        <taxon>Eukaryota</taxon>
        <taxon>Sar</taxon>
        <taxon>Alveolata</taxon>
        <taxon>Dinophyceae</taxon>
        <taxon>Suessiales</taxon>
        <taxon>Symbiodiniaceae</taxon>
        <taxon>Symbiodinium</taxon>
    </lineage>
</organism>
<dbReference type="SUPFAM" id="SSF52200">
    <property type="entry name" value="Toll/Interleukin receptor TIR domain"/>
    <property type="match status" value="1"/>
</dbReference>
<evidence type="ECO:0000256" key="1">
    <source>
        <dbReference type="SAM" id="MobiDB-lite"/>
    </source>
</evidence>
<dbReference type="EMBL" id="CAJNJA010006187">
    <property type="protein sequence ID" value="CAE7207000.1"/>
    <property type="molecule type" value="Genomic_DNA"/>
</dbReference>
<feature type="transmembrane region" description="Helical" evidence="2">
    <location>
        <begin position="796"/>
        <end position="817"/>
    </location>
</feature>
<dbReference type="InterPro" id="IPR035897">
    <property type="entry name" value="Toll_tir_struct_dom_sf"/>
</dbReference>
<name>A0A812JIE1_9DINO</name>
<evidence type="ECO:0000313" key="3">
    <source>
        <dbReference type="EMBL" id="CAE7207000.1"/>
    </source>
</evidence>
<feature type="transmembrane region" description="Helical" evidence="2">
    <location>
        <begin position="696"/>
        <end position="715"/>
    </location>
</feature>
<evidence type="ECO:0000256" key="2">
    <source>
        <dbReference type="SAM" id="Phobius"/>
    </source>
</evidence>
<feature type="transmembrane region" description="Helical" evidence="2">
    <location>
        <begin position="916"/>
        <end position="937"/>
    </location>
</feature>
<feature type="transmembrane region" description="Helical" evidence="2">
    <location>
        <begin position="851"/>
        <end position="873"/>
    </location>
</feature>
<feature type="region of interest" description="Disordered" evidence="1">
    <location>
        <begin position="1"/>
        <end position="22"/>
    </location>
</feature>
<comment type="caution">
    <text evidence="3">The sequence shown here is derived from an EMBL/GenBank/DDBJ whole genome shotgun (WGS) entry which is preliminary data.</text>
</comment>